<reference evidence="4" key="3">
    <citation type="submission" date="2025-09" db="UniProtKB">
        <authorList>
            <consortium name="Ensembl"/>
        </authorList>
    </citation>
    <scope>IDENTIFICATION</scope>
</reference>
<proteinExistence type="predicted"/>
<dbReference type="PANTHER" id="PTHR33689">
    <property type="entry name" value="FAS-BINDING FACTOR 1"/>
    <property type="match status" value="1"/>
</dbReference>
<evidence type="ECO:0000256" key="1">
    <source>
        <dbReference type="SAM" id="Coils"/>
    </source>
</evidence>
<evidence type="ECO:0000256" key="2">
    <source>
        <dbReference type="SAM" id="MobiDB-lite"/>
    </source>
</evidence>
<feature type="coiled-coil region" evidence="1">
    <location>
        <begin position="425"/>
        <end position="503"/>
    </location>
</feature>
<feature type="region of interest" description="Disordered" evidence="2">
    <location>
        <begin position="181"/>
        <end position="252"/>
    </location>
</feature>
<feature type="compositionally biased region" description="Polar residues" evidence="2">
    <location>
        <begin position="120"/>
        <end position="130"/>
    </location>
</feature>
<protein>
    <recommendedName>
        <fullName evidence="3">Fas-binding factor 1 C-terminal domain-containing protein</fullName>
    </recommendedName>
</protein>
<evidence type="ECO:0000259" key="3">
    <source>
        <dbReference type="Pfam" id="PF21007"/>
    </source>
</evidence>
<feature type="region of interest" description="Disordered" evidence="2">
    <location>
        <begin position="78"/>
        <end position="107"/>
    </location>
</feature>
<dbReference type="AlphaFoldDB" id="A0A671YMK9"/>
<accession>A0A671YMK9</accession>
<evidence type="ECO:0000313" key="4">
    <source>
        <dbReference type="Ensembl" id="ENSSAUP00010064576.1"/>
    </source>
</evidence>
<dbReference type="InterPro" id="IPR033561">
    <property type="entry name" value="FBF1"/>
</dbReference>
<sequence>MYYKATSFSTWHVLFFVLSSLCTFMLKWPTLPDFFCILTQHIFSPSPFIFVVCNLISEAPMRARTRLDEILESLTSPRLLERPPTGERKDQPQSLEKQQQEKTPAVKDSFLEDDLTFGSYQPTLVSTPEGRQSRRQSVRFSTEDVSSPEKKPKPSTLRHRNSADWLGLKTDDDQTFLDFDARETKPATESPKTPSSPASERRPSLTPSHATSAAKMAADTRAPTDNITKQTKPEVSKSQKKEEEEEEEDDWLSKVLSKKKALSVSNSEARTSKQEESLGLGEEVDLESTVRYSGEGLLQGLKVKIMATILTGQAFFQAKMTNICWFQLFKCQGLMLFCLIYESECESEYLGSGKNKLPSIYLHNLTLLCVIFKVRTLQLERDQSQMLLENVQQRHKQDMEIMENAHKARVKLLEESAAQRETQTRQECEDLMERLAAVTRSAEQERSELQAQYQRKLAQTQQDRDREVERLRDLQRKSILEMKKDHEDQVKRLKKLKDEEIDAVTSATSQTRSLTVVIEQMEQFTSRLGELSSRVESTHDHTAHGLEQGARHRDEQHRVMQDRLAQQQKAMAEERAYLKEIISKMDIQLSEQQRQLEKERWKMTAEQAKAESTQRGLEEERRALSMQINIEREELERAKSALLEEQKTVMQHCAEERRKLAADWAHFHAMEKQRHERAEREVSSLLEKREGSIISLAQEQADLKLHTAELKQKEMAVKQERETLERLREELDREKERISSTALRLKTRAQEVEAFSKLAAEKHEEGERALQEAKRTEAEHAARLANIHTQIERLRQQEQRILQVRVHLQKETERLRQDGPISSLAQMIPPILSGQVNCGYSKSVIK</sequence>
<evidence type="ECO:0000313" key="5">
    <source>
        <dbReference type="Proteomes" id="UP000472265"/>
    </source>
</evidence>
<feature type="compositionally biased region" description="Basic and acidic residues" evidence="2">
    <location>
        <begin position="79"/>
        <end position="91"/>
    </location>
</feature>
<feature type="domain" description="Fas-binding factor 1 C-terminal" evidence="3">
    <location>
        <begin position="377"/>
        <end position="828"/>
    </location>
</feature>
<organism evidence="4 5">
    <name type="scientific">Sparus aurata</name>
    <name type="common">Gilthead sea bream</name>
    <dbReference type="NCBI Taxonomy" id="8175"/>
    <lineage>
        <taxon>Eukaryota</taxon>
        <taxon>Metazoa</taxon>
        <taxon>Chordata</taxon>
        <taxon>Craniata</taxon>
        <taxon>Vertebrata</taxon>
        <taxon>Euteleostomi</taxon>
        <taxon>Actinopterygii</taxon>
        <taxon>Neopterygii</taxon>
        <taxon>Teleostei</taxon>
        <taxon>Neoteleostei</taxon>
        <taxon>Acanthomorphata</taxon>
        <taxon>Eupercaria</taxon>
        <taxon>Spariformes</taxon>
        <taxon>Sparidae</taxon>
        <taxon>Sparus</taxon>
    </lineage>
</organism>
<dbReference type="GeneTree" id="ENSGT00940000168137"/>
<feature type="coiled-coil region" evidence="1">
    <location>
        <begin position="614"/>
        <end position="811"/>
    </location>
</feature>
<dbReference type="GO" id="GO:0060271">
    <property type="term" value="P:cilium assembly"/>
    <property type="evidence" value="ECO:0007669"/>
    <property type="project" value="InterPro"/>
</dbReference>
<name>A0A671YMK9_SPAAU</name>
<feature type="compositionally biased region" description="Basic and acidic residues" evidence="2">
    <location>
        <begin position="231"/>
        <end position="242"/>
    </location>
</feature>
<dbReference type="GO" id="GO:0036064">
    <property type="term" value="C:ciliary basal body"/>
    <property type="evidence" value="ECO:0007669"/>
    <property type="project" value="TreeGrafter"/>
</dbReference>
<dbReference type="GO" id="GO:0097539">
    <property type="term" value="C:ciliary transition fiber"/>
    <property type="evidence" value="ECO:0007669"/>
    <property type="project" value="InterPro"/>
</dbReference>
<dbReference type="Proteomes" id="UP000472265">
    <property type="component" value="Chromosome 23"/>
</dbReference>
<feature type="region of interest" description="Disordered" evidence="2">
    <location>
        <begin position="120"/>
        <end position="169"/>
    </location>
</feature>
<dbReference type="GO" id="GO:0090162">
    <property type="term" value="P:establishment of epithelial cell polarity"/>
    <property type="evidence" value="ECO:0007669"/>
    <property type="project" value="InterPro"/>
</dbReference>
<keyword evidence="5" id="KW-1185">Reference proteome</keyword>
<reference evidence="4" key="1">
    <citation type="submission" date="2021-04" db="EMBL/GenBank/DDBJ databases">
        <authorList>
            <consortium name="Wellcome Sanger Institute Data Sharing"/>
        </authorList>
    </citation>
    <scope>NUCLEOTIDE SEQUENCE [LARGE SCALE GENOMIC DNA]</scope>
</reference>
<dbReference type="Ensembl" id="ENSSAUT00010067647.1">
    <property type="protein sequence ID" value="ENSSAUP00010064576.1"/>
    <property type="gene ID" value="ENSSAUG00010025884.1"/>
</dbReference>
<dbReference type="InterPro" id="IPR049390">
    <property type="entry name" value="FBF1_C"/>
</dbReference>
<gene>
    <name evidence="4" type="primary">fbf1</name>
</gene>
<dbReference type="PANTHER" id="PTHR33689:SF1">
    <property type="entry name" value="FAS-BINDING FACTOR 1"/>
    <property type="match status" value="1"/>
</dbReference>
<keyword evidence="1" id="KW-0175">Coiled coil</keyword>
<reference evidence="4" key="2">
    <citation type="submission" date="2025-08" db="UniProtKB">
        <authorList>
            <consortium name="Ensembl"/>
        </authorList>
    </citation>
    <scope>IDENTIFICATION</scope>
</reference>
<dbReference type="GO" id="GO:0005814">
    <property type="term" value="C:centriole"/>
    <property type="evidence" value="ECO:0007669"/>
    <property type="project" value="TreeGrafter"/>
</dbReference>
<dbReference type="Pfam" id="PF21007">
    <property type="entry name" value="FBF1"/>
    <property type="match status" value="1"/>
</dbReference>